<dbReference type="GO" id="GO:0016618">
    <property type="term" value="F:hydroxypyruvate reductase [NAD(P)H] activity"/>
    <property type="evidence" value="ECO:0007669"/>
    <property type="project" value="TreeGrafter"/>
</dbReference>
<keyword evidence="8" id="KW-1185">Reference proteome</keyword>
<dbReference type="PANTHER" id="PTHR10996">
    <property type="entry name" value="2-HYDROXYACID DEHYDROGENASE-RELATED"/>
    <property type="match status" value="1"/>
</dbReference>
<sequence>MKIVVGDRNVLPHREQLSMGLPDDVEVVWVVPFDEATAIEELGDADVYVGGRFSAAMGAAAPRLRMIHVAGAGTDNVDRSGLGPDVLVCNTFHHEQSIAEYVVAATVMMRRDFLVQDRALRDGRFRTSVYDPSIPQPMSLSGARIGFVGFGHIGQRTWRLFEAYGCVGAAVTGSGRDTGASLEWHSDTNDLVNLMQWSDVVVVSAPLTDDTRGMIGASELASLGADGVLVNVGRGPLVQEQALFDALSDRVIAAAAIDVWYRYPGPDGVGKPSALPFEELPNILMTPHSSGVTHHTFVGRVADIAANITRLHQREMQCRY</sequence>
<dbReference type="PANTHER" id="PTHR10996:SF178">
    <property type="entry name" value="2-HYDROXYACID DEHYDROGENASE YGL185C-RELATED"/>
    <property type="match status" value="1"/>
</dbReference>
<evidence type="ECO:0000259" key="5">
    <source>
        <dbReference type="Pfam" id="PF00389"/>
    </source>
</evidence>
<gene>
    <name evidence="7" type="ORF">A3K89_23995</name>
</gene>
<name>A0A177YCJ4_9NOCA</name>
<feature type="domain" description="D-isomer specific 2-hydroxyacid dehydrogenase catalytic" evidence="5">
    <location>
        <begin position="30"/>
        <end position="311"/>
    </location>
</feature>
<keyword evidence="3" id="KW-0520">NAD</keyword>
<dbReference type="SUPFAM" id="SSF52283">
    <property type="entry name" value="Formate/glycerate dehydrogenase catalytic domain-like"/>
    <property type="match status" value="1"/>
</dbReference>
<dbReference type="InterPro" id="IPR050223">
    <property type="entry name" value="D-isomer_2-hydroxyacid_DH"/>
</dbReference>
<dbReference type="SUPFAM" id="SSF51735">
    <property type="entry name" value="NAD(P)-binding Rossmann-fold domains"/>
    <property type="match status" value="1"/>
</dbReference>
<evidence type="ECO:0000256" key="2">
    <source>
        <dbReference type="ARBA" id="ARBA00023002"/>
    </source>
</evidence>
<evidence type="ECO:0000313" key="8">
    <source>
        <dbReference type="Proteomes" id="UP000077519"/>
    </source>
</evidence>
<dbReference type="GO" id="GO:0005829">
    <property type="term" value="C:cytosol"/>
    <property type="evidence" value="ECO:0007669"/>
    <property type="project" value="TreeGrafter"/>
</dbReference>
<dbReference type="InterPro" id="IPR006140">
    <property type="entry name" value="D-isomer_DH_NAD-bd"/>
</dbReference>
<keyword evidence="2 4" id="KW-0560">Oxidoreductase</keyword>
<comment type="caution">
    <text evidence="7">The sequence shown here is derived from an EMBL/GenBank/DDBJ whole genome shotgun (WGS) entry which is preliminary data.</text>
</comment>
<dbReference type="CDD" id="cd12165">
    <property type="entry name" value="2-Hacid_dh_6"/>
    <property type="match status" value="1"/>
</dbReference>
<evidence type="ECO:0000259" key="6">
    <source>
        <dbReference type="Pfam" id="PF02826"/>
    </source>
</evidence>
<organism evidence="7 8">
    <name type="scientific">Rhodococcoides kyotonense</name>
    <dbReference type="NCBI Taxonomy" id="398843"/>
    <lineage>
        <taxon>Bacteria</taxon>
        <taxon>Bacillati</taxon>
        <taxon>Actinomycetota</taxon>
        <taxon>Actinomycetes</taxon>
        <taxon>Mycobacteriales</taxon>
        <taxon>Nocardiaceae</taxon>
        <taxon>Rhodococcoides</taxon>
    </lineage>
</organism>
<evidence type="ECO:0000313" key="7">
    <source>
        <dbReference type="EMBL" id="OAK53060.1"/>
    </source>
</evidence>
<dbReference type="AlphaFoldDB" id="A0A177YCJ4"/>
<protein>
    <submittedName>
        <fullName evidence="7">Hydroxyacid dehydrogenase</fullName>
    </submittedName>
</protein>
<accession>A0A177YCJ4</accession>
<dbReference type="Pfam" id="PF00389">
    <property type="entry name" value="2-Hacid_dh"/>
    <property type="match status" value="1"/>
</dbReference>
<proteinExistence type="inferred from homology"/>
<dbReference type="Proteomes" id="UP000077519">
    <property type="component" value="Unassembled WGS sequence"/>
</dbReference>
<evidence type="ECO:0000256" key="4">
    <source>
        <dbReference type="RuleBase" id="RU003719"/>
    </source>
</evidence>
<dbReference type="InterPro" id="IPR006139">
    <property type="entry name" value="D-isomer_2_OHA_DH_cat_dom"/>
</dbReference>
<feature type="domain" description="D-isomer specific 2-hydroxyacid dehydrogenase NAD-binding" evidence="6">
    <location>
        <begin position="106"/>
        <end position="289"/>
    </location>
</feature>
<dbReference type="RefSeq" id="WP_068427535.1">
    <property type="nucleotide sequence ID" value="NZ_LVHI01000021.1"/>
</dbReference>
<evidence type="ECO:0000256" key="3">
    <source>
        <dbReference type="ARBA" id="ARBA00023027"/>
    </source>
</evidence>
<dbReference type="GO" id="GO:0030267">
    <property type="term" value="F:glyoxylate reductase (NADPH) activity"/>
    <property type="evidence" value="ECO:0007669"/>
    <property type="project" value="TreeGrafter"/>
</dbReference>
<comment type="similarity">
    <text evidence="1 4">Belongs to the D-isomer specific 2-hydroxyacid dehydrogenase family.</text>
</comment>
<dbReference type="Pfam" id="PF02826">
    <property type="entry name" value="2-Hacid_dh_C"/>
    <property type="match status" value="1"/>
</dbReference>
<dbReference type="InterPro" id="IPR036291">
    <property type="entry name" value="NAD(P)-bd_dom_sf"/>
</dbReference>
<evidence type="ECO:0000256" key="1">
    <source>
        <dbReference type="ARBA" id="ARBA00005854"/>
    </source>
</evidence>
<dbReference type="Gene3D" id="3.40.50.720">
    <property type="entry name" value="NAD(P)-binding Rossmann-like Domain"/>
    <property type="match status" value="2"/>
</dbReference>
<reference evidence="7 8" key="1">
    <citation type="submission" date="2016-03" db="EMBL/GenBank/DDBJ databases">
        <title>Genome sequence of Rhodococcus kyotonensis KB10.</title>
        <authorList>
            <person name="Jeong H."/>
            <person name="Hong C.E."/>
            <person name="Jo S.H."/>
            <person name="Park J.M."/>
        </authorList>
    </citation>
    <scope>NUCLEOTIDE SEQUENCE [LARGE SCALE GENOMIC DNA]</scope>
    <source>
        <strain evidence="7 8">KB10</strain>
    </source>
</reference>
<dbReference type="EMBL" id="LVHI01000021">
    <property type="protein sequence ID" value="OAK53060.1"/>
    <property type="molecule type" value="Genomic_DNA"/>
</dbReference>
<dbReference type="GO" id="GO:0051287">
    <property type="term" value="F:NAD binding"/>
    <property type="evidence" value="ECO:0007669"/>
    <property type="project" value="InterPro"/>
</dbReference>